<accession>A0ABM7T3K9</accession>
<organism evidence="1 2">
    <name type="scientific">Mycobacterium senriense</name>
    <dbReference type="NCBI Taxonomy" id="2775496"/>
    <lineage>
        <taxon>Bacteria</taxon>
        <taxon>Bacillati</taxon>
        <taxon>Actinomycetota</taxon>
        <taxon>Actinomycetes</taxon>
        <taxon>Mycobacteriales</taxon>
        <taxon>Mycobacteriaceae</taxon>
        <taxon>Mycobacterium</taxon>
        <taxon>Mycobacterium avium complex (MAC)</taxon>
    </lineage>
</organism>
<evidence type="ECO:0000313" key="2">
    <source>
        <dbReference type="Proteomes" id="UP000826012"/>
    </source>
</evidence>
<proteinExistence type="predicted"/>
<dbReference type="RefSeq" id="WP_415822816.1">
    <property type="nucleotide sequence ID" value="NZ_CBCSJB010000015.1"/>
</dbReference>
<keyword evidence="2" id="KW-1185">Reference proteome</keyword>
<sequence length="47" mass="5141">MKIGHATVVATEPLDDDRTLLTFTYGTTGTANNALTVDVLDDDEWGW</sequence>
<protein>
    <submittedName>
        <fullName evidence="1">Uncharacterized protein</fullName>
    </submittedName>
</protein>
<evidence type="ECO:0000313" key="1">
    <source>
        <dbReference type="EMBL" id="BCZ25276.1"/>
    </source>
</evidence>
<reference evidence="1 2" key="2">
    <citation type="submission" date="2021-07" db="EMBL/GenBank/DDBJ databases">
        <authorList>
            <person name="Matsumoto Y."/>
            <person name="Motooka D."/>
            <person name="Nakamura S."/>
        </authorList>
    </citation>
    <scope>NUCLEOTIDE SEQUENCE [LARGE SCALE GENOMIC DNA]</scope>
    <source>
        <strain evidence="1 2">TY59</strain>
    </source>
</reference>
<dbReference type="Proteomes" id="UP000826012">
    <property type="component" value="Chromosome"/>
</dbReference>
<dbReference type="EMBL" id="AP024828">
    <property type="protein sequence ID" value="BCZ25276.1"/>
    <property type="molecule type" value="Genomic_DNA"/>
</dbReference>
<reference evidence="1 2" key="1">
    <citation type="submission" date="2021-07" db="EMBL/GenBank/DDBJ databases">
        <title>Complete genome sequence of nontuberculous Mycobacterium sp. TY59.</title>
        <authorList>
            <person name="Fukushima K."/>
        </authorList>
    </citation>
    <scope>NUCLEOTIDE SEQUENCE [LARGE SCALE GENOMIC DNA]</scope>
    <source>
        <strain evidence="1 2">TY59</strain>
    </source>
</reference>
<gene>
    <name evidence="1" type="ORF">MTY59_51310</name>
</gene>
<name>A0ABM7T3K9_9MYCO</name>